<dbReference type="Proteomes" id="UP001630127">
    <property type="component" value="Unassembled WGS sequence"/>
</dbReference>
<comment type="caution">
    <text evidence="3">The sequence shown here is derived from an EMBL/GenBank/DDBJ whole genome shotgun (WGS) entry which is preliminary data.</text>
</comment>
<dbReference type="AlphaFoldDB" id="A0ABD2ZVN0"/>
<feature type="domain" description="Transposase MuDR plant" evidence="2">
    <location>
        <begin position="108"/>
        <end position="167"/>
    </location>
</feature>
<name>A0ABD2ZVN0_9GENT</name>
<protein>
    <recommendedName>
        <fullName evidence="2">Transposase MuDR plant domain-containing protein</fullName>
    </recommendedName>
</protein>
<feature type="region of interest" description="Disordered" evidence="1">
    <location>
        <begin position="62"/>
        <end position="87"/>
    </location>
</feature>
<feature type="region of interest" description="Disordered" evidence="1">
    <location>
        <begin position="238"/>
        <end position="260"/>
    </location>
</feature>
<dbReference type="InterPro" id="IPR004332">
    <property type="entry name" value="Transposase_MuDR"/>
</dbReference>
<evidence type="ECO:0000313" key="4">
    <source>
        <dbReference type="Proteomes" id="UP001630127"/>
    </source>
</evidence>
<dbReference type="Pfam" id="PF03108">
    <property type="entry name" value="DBD_Tnp_Mut"/>
    <property type="match status" value="1"/>
</dbReference>
<proteinExistence type="predicted"/>
<evidence type="ECO:0000259" key="2">
    <source>
        <dbReference type="Pfam" id="PF03108"/>
    </source>
</evidence>
<feature type="compositionally biased region" description="Basic and acidic residues" evidence="1">
    <location>
        <begin position="62"/>
        <end position="74"/>
    </location>
</feature>
<keyword evidence="4" id="KW-1185">Reference proteome</keyword>
<dbReference type="EMBL" id="JBJUIK010000007">
    <property type="protein sequence ID" value="KAL3522532.1"/>
    <property type="molecule type" value="Genomic_DNA"/>
</dbReference>
<accession>A0ABD2ZVN0</accession>
<sequence>MLGVMKILGMGVLNMLGMGVMKVLVLKMLGIVICVSKQSEIMVERVKENQAIEIRRNKDGRLDSDVDNSDKDDAANSEAEFESLHGSDEEQGMQYPVFDLKDMDNPNLEVGMVFSSFREFKATIRSCNIKRGKSFKFVKSDKNRVRVCCLKKGYDWEIYARKMKETAKWLDEKCPNEWTRAHFRILSKCDMLLNNICESLNSKILDAREEFIVSMMESLRKYIMIKMQENRDRENARLGENKCNSSSPPIYERPPSRPKKCRRKCEDEMTHRKERKKKIRRFGQVIKCSYCSKKGHNIRSCKLRMEKEAAEDVGDSPTQDGEGTIHGVDVNQVWEGIQEPPTQREAQGTQDANTIVTRAIWGSYLQICQKIKVSKRTRGCSRNSGGMCYLTQEALTQGNALGTQEACAPAILSRDYMMLLRP</sequence>
<evidence type="ECO:0000313" key="3">
    <source>
        <dbReference type="EMBL" id="KAL3522532.1"/>
    </source>
</evidence>
<organism evidence="3 4">
    <name type="scientific">Cinchona calisaya</name>
    <dbReference type="NCBI Taxonomy" id="153742"/>
    <lineage>
        <taxon>Eukaryota</taxon>
        <taxon>Viridiplantae</taxon>
        <taxon>Streptophyta</taxon>
        <taxon>Embryophyta</taxon>
        <taxon>Tracheophyta</taxon>
        <taxon>Spermatophyta</taxon>
        <taxon>Magnoliopsida</taxon>
        <taxon>eudicotyledons</taxon>
        <taxon>Gunneridae</taxon>
        <taxon>Pentapetalae</taxon>
        <taxon>asterids</taxon>
        <taxon>lamiids</taxon>
        <taxon>Gentianales</taxon>
        <taxon>Rubiaceae</taxon>
        <taxon>Cinchonoideae</taxon>
        <taxon>Cinchoneae</taxon>
        <taxon>Cinchona</taxon>
    </lineage>
</organism>
<evidence type="ECO:0000256" key="1">
    <source>
        <dbReference type="SAM" id="MobiDB-lite"/>
    </source>
</evidence>
<reference evidence="3 4" key="1">
    <citation type="submission" date="2024-11" db="EMBL/GenBank/DDBJ databases">
        <title>A near-complete genome assembly of Cinchona calisaya.</title>
        <authorList>
            <person name="Lian D.C."/>
            <person name="Zhao X.W."/>
            <person name="Wei L."/>
        </authorList>
    </citation>
    <scope>NUCLEOTIDE SEQUENCE [LARGE SCALE GENOMIC DNA]</scope>
    <source>
        <tissue evidence="3">Nenye</tissue>
    </source>
</reference>
<gene>
    <name evidence="3" type="ORF">ACH5RR_015366</name>
</gene>